<name>A0A0E4B1L6_9NEOB</name>
<evidence type="ECO:0000259" key="7">
    <source>
        <dbReference type="PROSITE" id="PS51034"/>
    </source>
</evidence>
<dbReference type="PROSITE" id="PS00682">
    <property type="entry name" value="ZP_1"/>
    <property type="match status" value="1"/>
</dbReference>
<dbReference type="InterPro" id="IPR055355">
    <property type="entry name" value="ZP-C"/>
</dbReference>
<feature type="signal peptide" evidence="6">
    <location>
        <begin position="1"/>
        <end position="18"/>
    </location>
</feature>
<accession>A0A0E4B1L6</accession>
<dbReference type="PANTHER" id="PTHR14002">
    <property type="entry name" value="ENDOGLIN/TGF-BETA RECEPTOR TYPE III"/>
    <property type="match status" value="1"/>
</dbReference>
<dbReference type="Pfam" id="PF00100">
    <property type="entry name" value="Zona_pellucida"/>
    <property type="match status" value="1"/>
</dbReference>
<evidence type="ECO:0000256" key="1">
    <source>
        <dbReference type="ARBA" id="ARBA00004613"/>
    </source>
</evidence>
<evidence type="ECO:0000256" key="3">
    <source>
        <dbReference type="ARBA" id="ARBA00022729"/>
    </source>
</evidence>
<proteinExistence type="evidence at transcript level"/>
<dbReference type="EMBL" id="AB665979">
    <property type="protein sequence ID" value="BAR42255.1"/>
    <property type="molecule type" value="mRNA"/>
</dbReference>
<dbReference type="SMART" id="SM00241">
    <property type="entry name" value="ZP"/>
    <property type="match status" value="1"/>
</dbReference>
<evidence type="ECO:0000256" key="4">
    <source>
        <dbReference type="ARBA" id="ARBA00023157"/>
    </source>
</evidence>
<sequence>MKLLFFIALAVLVEYAGAKCILPSDPTYAGMTFCPSCSGSCTPDNGCYCSDQFTTCVPTPGIECTNSDSKPCCPGDLFYNINQSCCSTSPSCAPECATDEVCNSLGKCECNTTAYRNLKLKDFKPTIKCESDMLTVTVKQCELEALGLNSSTVHLRNPSHDQCTFPYEDYINGLKGMSVQAETVSNWCGNTVTGDDSNVYISNTVYIGILDKPIITSNNISFNFTCGYKRNMQTSLKLPGNITQQTVYLSGANGTGSYPVTMAAYKDSSFTEPYQNNEDVAVGTIIYVGIFVTGVDGNQYVLRIESCVASPTDNRSDANAFYLIQNGCIQGTVPSLVLDNSKALEASFSISAFQFQNQAYVNLFCDVRLCDNTTESCSKCVNAKSSKTATNEVKIGLAFGGNLVFVDSAGKHTAASWALLAGIQLAIVFIKFF</sequence>
<dbReference type="PANTHER" id="PTHR14002:SF49">
    <property type="entry name" value="PANCREATIC SECRETORY GRANULE MEMBRANE MAJOR GLYCOPROTEIN GP2-LIKE"/>
    <property type="match status" value="1"/>
</dbReference>
<dbReference type="InterPro" id="IPR017977">
    <property type="entry name" value="ZP_dom_CS"/>
</dbReference>
<keyword evidence="5" id="KW-0325">Glycoprotein</keyword>
<feature type="domain" description="ZP" evidence="7">
    <location>
        <begin position="128"/>
        <end position="387"/>
    </location>
</feature>
<dbReference type="InterPro" id="IPR042235">
    <property type="entry name" value="ZP-C_dom"/>
</dbReference>
<evidence type="ECO:0000256" key="5">
    <source>
        <dbReference type="ARBA" id="ARBA00023180"/>
    </source>
</evidence>
<dbReference type="GO" id="GO:0005576">
    <property type="term" value="C:extracellular region"/>
    <property type="evidence" value="ECO:0007669"/>
    <property type="project" value="UniProtKB-SubCell"/>
</dbReference>
<dbReference type="AlphaFoldDB" id="A0A0E4B1L6"/>
<comment type="subcellular location">
    <subcellularLocation>
        <location evidence="1">Secreted</location>
    </subcellularLocation>
</comment>
<protein>
    <submittedName>
        <fullName evidence="8">Uromodulin-like protein type 1 long</fullName>
    </submittedName>
</protein>
<keyword evidence="2" id="KW-0964">Secreted</keyword>
<reference evidence="8" key="1">
    <citation type="submission" date="2011-08" db="EMBL/GenBank/DDBJ databases">
        <title>Genetic evolution of two types of novel uromodulin-like prica genes on the trait of inducible phenotypic plasticity in tadpoles of Rana pirica at the predation risk by larval salamander, Hynobius retardatus.</title>
        <authorList>
            <person name="Mori T."/>
            <person name="Itoi S."/>
            <person name="Kitani Y."/>
            <person name="Sugiyama M."/>
            <person name="Yamamoto G."/>
            <person name="Sugita H."/>
            <person name="Kishida O."/>
            <person name="Nishimura K."/>
        </authorList>
    </citation>
    <scope>NUCLEOTIDE SEQUENCE</scope>
    <source>
        <tissue evidence="8">Skin of head trunk</tissue>
    </source>
</reference>
<organism evidence="8">
    <name type="scientific">Rana pirica</name>
    <dbReference type="NCBI Taxonomy" id="79017"/>
    <lineage>
        <taxon>Eukaryota</taxon>
        <taxon>Metazoa</taxon>
        <taxon>Chordata</taxon>
        <taxon>Craniata</taxon>
        <taxon>Vertebrata</taxon>
        <taxon>Euteleostomi</taxon>
        <taxon>Amphibia</taxon>
        <taxon>Batrachia</taxon>
        <taxon>Anura</taxon>
        <taxon>Neobatrachia</taxon>
        <taxon>Ranoidea</taxon>
        <taxon>Ranidae</taxon>
        <taxon>Rana</taxon>
        <taxon>Rana</taxon>
    </lineage>
</organism>
<keyword evidence="3 6" id="KW-0732">Signal</keyword>
<evidence type="ECO:0000313" key="8">
    <source>
        <dbReference type="EMBL" id="BAR42255.1"/>
    </source>
</evidence>
<dbReference type="PROSITE" id="PS51034">
    <property type="entry name" value="ZP_2"/>
    <property type="match status" value="1"/>
</dbReference>
<keyword evidence="4" id="KW-1015">Disulfide bond</keyword>
<feature type="chain" id="PRO_5002418369" evidence="6">
    <location>
        <begin position="19"/>
        <end position="433"/>
    </location>
</feature>
<dbReference type="Gene3D" id="2.60.40.4100">
    <property type="entry name" value="Zona pellucida, ZP-C domain"/>
    <property type="match status" value="1"/>
</dbReference>
<dbReference type="InterPro" id="IPR001507">
    <property type="entry name" value="ZP_dom"/>
</dbReference>
<evidence type="ECO:0000256" key="6">
    <source>
        <dbReference type="SAM" id="SignalP"/>
    </source>
</evidence>
<evidence type="ECO:0000256" key="2">
    <source>
        <dbReference type="ARBA" id="ARBA00022525"/>
    </source>
</evidence>